<dbReference type="InterPro" id="IPR011701">
    <property type="entry name" value="MFS"/>
</dbReference>
<dbReference type="InterPro" id="IPR020846">
    <property type="entry name" value="MFS_dom"/>
</dbReference>
<dbReference type="PANTHER" id="PTHR42718">
    <property type="entry name" value="MAJOR FACILITATOR SUPERFAMILY MULTIDRUG TRANSPORTER MFSC"/>
    <property type="match status" value="1"/>
</dbReference>
<evidence type="ECO:0000256" key="4">
    <source>
        <dbReference type="ARBA" id="ARBA00022692"/>
    </source>
</evidence>
<evidence type="ECO:0000256" key="1">
    <source>
        <dbReference type="ARBA" id="ARBA00004651"/>
    </source>
</evidence>
<dbReference type="CDD" id="cd17321">
    <property type="entry name" value="MFS_MMR_MDR_like"/>
    <property type="match status" value="1"/>
</dbReference>
<feature type="transmembrane region" description="Helical" evidence="7">
    <location>
        <begin position="112"/>
        <end position="133"/>
    </location>
</feature>
<evidence type="ECO:0000256" key="3">
    <source>
        <dbReference type="ARBA" id="ARBA00022475"/>
    </source>
</evidence>
<dbReference type="AlphaFoldDB" id="A0A1C5H713"/>
<dbReference type="PROSITE" id="PS50850">
    <property type="entry name" value="MFS"/>
    <property type="match status" value="1"/>
</dbReference>
<protein>
    <submittedName>
        <fullName evidence="9">MFS transporter, DHA2 family, multidrug resistance protein</fullName>
    </submittedName>
</protein>
<feature type="transmembrane region" description="Helical" evidence="7">
    <location>
        <begin position="338"/>
        <end position="358"/>
    </location>
</feature>
<proteinExistence type="predicted"/>
<reference evidence="9 10" key="1">
    <citation type="submission" date="2016-06" db="EMBL/GenBank/DDBJ databases">
        <authorList>
            <person name="Kjaerup R.B."/>
            <person name="Dalgaard T.S."/>
            <person name="Juul-Madsen H.R."/>
        </authorList>
    </citation>
    <scope>NUCLEOTIDE SEQUENCE [LARGE SCALE GENOMIC DNA]</scope>
    <source>
        <strain evidence="9 10">DSM 43904</strain>
    </source>
</reference>
<sequence>MYIRRVTTTIPSRARGRDWVGLAALVIPALLASMDLSILFMAAPLISAELGPTAGQHLWIVDIYGFVMAGLLVTMGSLGDRIGRRRLLLLGAAAFGAASLLAAFATSAELLIAARALLGLGGATLAPSTLALIRGMFTDENQRRTAIGIWTAGFTGGIAIGPIIGGFLLERFWWGSVFVVNVPVMLLLLVVGPLLLPESKDPNPGRFDPLSSLLSLGAVLPVIYAVKHFAEVGANPSSLVALLAGLAVGALFVRRQRRSERPMIDVRLFSTGSFSAAIGANTAITFASAGMGLLAVTFMQTVLGLSPFDAALWTLPTILGSVVGVALASALAPSIRPAVLVSTGLVLAAAGFLLVSTMRVDSPVWWLVTSYGLLTLGVGMTSTLATSLVLTTAPPERAGAASALSETSTEFGGALGIAVLGSIAAGIYRAEMDAQTPAGLDDGLAGAAVDTVGGALAAAGELPAEVAGALLDRAFAAFTDGFTVTAVVGAAILLVGALASGVALRRVPAGTASAD</sequence>
<feature type="transmembrane region" description="Helical" evidence="7">
    <location>
        <begin position="310"/>
        <end position="331"/>
    </location>
</feature>
<keyword evidence="2" id="KW-0813">Transport</keyword>
<evidence type="ECO:0000313" key="10">
    <source>
        <dbReference type="Proteomes" id="UP000198217"/>
    </source>
</evidence>
<feature type="transmembrane region" description="Helical" evidence="7">
    <location>
        <begin position="173"/>
        <end position="195"/>
    </location>
</feature>
<feature type="transmembrane region" description="Helical" evidence="7">
    <location>
        <begin position="364"/>
        <end position="390"/>
    </location>
</feature>
<keyword evidence="6 7" id="KW-0472">Membrane</keyword>
<feature type="transmembrane region" description="Helical" evidence="7">
    <location>
        <begin position="232"/>
        <end position="253"/>
    </location>
</feature>
<evidence type="ECO:0000256" key="5">
    <source>
        <dbReference type="ARBA" id="ARBA00022989"/>
    </source>
</evidence>
<feature type="transmembrane region" description="Helical" evidence="7">
    <location>
        <begin position="87"/>
        <end position="106"/>
    </location>
</feature>
<dbReference type="InterPro" id="IPR036259">
    <property type="entry name" value="MFS_trans_sf"/>
</dbReference>
<feature type="transmembrane region" description="Helical" evidence="7">
    <location>
        <begin position="207"/>
        <end position="226"/>
    </location>
</feature>
<accession>A0A1C5H713</accession>
<feature type="transmembrane region" description="Helical" evidence="7">
    <location>
        <begin position="20"/>
        <end position="46"/>
    </location>
</feature>
<keyword evidence="4 7" id="KW-0812">Transmembrane</keyword>
<feature type="transmembrane region" description="Helical" evidence="7">
    <location>
        <begin position="411"/>
        <end position="430"/>
    </location>
</feature>
<keyword evidence="3" id="KW-1003">Cell membrane</keyword>
<feature type="transmembrane region" description="Helical" evidence="7">
    <location>
        <begin position="58"/>
        <end position="75"/>
    </location>
</feature>
<feature type="transmembrane region" description="Helical" evidence="7">
    <location>
        <begin position="274"/>
        <end position="298"/>
    </location>
</feature>
<dbReference type="Gene3D" id="1.20.1720.10">
    <property type="entry name" value="Multidrug resistance protein D"/>
    <property type="match status" value="1"/>
</dbReference>
<dbReference type="GO" id="GO:0022857">
    <property type="term" value="F:transmembrane transporter activity"/>
    <property type="evidence" value="ECO:0007669"/>
    <property type="project" value="InterPro"/>
</dbReference>
<dbReference type="Pfam" id="PF07690">
    <property type="entry name" value="MFS_1"/>
    <property type="match status" value="1"/>
</dbReference>
<dbReference type="Proteomes" id="UP000198217">
    <property type="component" value="Chromosome I"/>
</dbReference>
<keyword evidence="5 7" id="KW-1133">Transmembrane helix</keyword>
<evidence type="ECO:0000259" key="8">
    <source>
        <dbReference type="PROSITE" id="PS50850"/>
    </source>
</evidence>
<evidence type="ECO:0000313" key="9">
    <source>
        <dbReference type="EMBL" id="SCG41697.1"/>
    </source>
</evidence>
<evidence type="ECO:0000256" key="2">
    <source>
        <dbReference type="ARBA" id="ARBA00022448"/>
    </source>
</evidence>
<evidence type="ECO:0000256" key="6">
    <source>
        <dbReference type="ARBA" id="ARBA00023136"/>
    </source>
</evidence>
<name>A0A1C5H713_9ACTN</name>
<feature type="transmembrane region" description="Helical" evidence="7">
    <location>
        <begin position="145"/>
        <end position="167"/>
    </location>
</feature>
<dbReference type="Gene3D" id="1.20.1250.20">
    <property type="entry name" value="MFS general substrate transporter like domains"/>
    <property type="match status" value="1"/>
</dbReference>
<feature type="transmembrane region" description="Helical" evidence="7">
    <location>
        <begin position="482"/>
        <end position="504"/>
    </location>
</feature>
<dbReference type="PANTHER" id="PTHR42718:SF47">
    <property type="entry name" value="METHYL VIOLOGEN RESISTANCE PROTEIN SMVA"/>
    <property type="match status" value="1"/>
</dbReference>
<organism evidence="9 10">
    <name type="scientific">Micromonospora echinaurantiaca</name>
    <dbReference type="NCBI Taxonomy" id="47857"/>
    <lineage>
        <taxon>Bacteria</taxon>
        <taxon>Bacillati</taxon>
        <taxon>Actinomycetota</taxon>
        <taxon>Actinomycetes</taxon>
        <taxon>Micromonosporales</taxon>
        <taxon>Micromonosporaceae</taxon>
        <taxon>Micromonospora</taxon>
    </lineage>
</organism>
<keyword evidence="10" id="KW-1185">Reference proteome</keyword>
<dbReference type="GO" id="GO:0005886">
    <property type="term" value="C:plasma membrane"/>
    <property type="evidence" value="ECO:0007669"/>
    <property type="project" value="UniProtKB-SubCell"/>
</dbReference>
<feature type="domain" description="Major facilitator superfamily (MFS) profile" evidence="8">
    <location>
        <begin position="21"/>
        <end position="508"/>
    </location>
</feature>
<dbReference type="EMBL" id="LT607750">
    <property type="protein sequence ID" value="SCG41697.1"/>
    <property type="molecule type" value="Genomic_DNA"/>
</dbReference>
<comment type="subcellular location">
    <subcellularLocation>
        <location evidence="1">Cell membrane</location>
        <topology evidence="1">Multi-pass membrane protein</topology>
    </subcellularLocation>
</comment>
<dbReference type="SUPFAM" id="SSF103473">
    <property type="entry name" value="MFS general substrate transporter"/>
    <property type="match status" value="1"/>
</dbReference>
<gene>
    <name evidence="9" type="ORF">GA0070609_1066</name>
</gene>
<evidence type="ECO:0000256" key="7">
    <source>
        <dbReference type="SAM" id="Phobius"/>
    </source>
</evidence>